<dbReference type="SMART" id="SM00237">
    <property type="entry name" value="Calx_beta"/>
    <property type="match status" value="3"/>
</dbReference>
<feature type="domain" description="Calx-beta" evidence="6">
    <location>
        <begin position="180"/>
        <end position="285"/>
    </location>
</feature>
<dbReference type="Proteomes" id="UP000320239">
    <property type="component" value="Unassembled WGS sequence"/>
</dbReference>
<dbReference type="SUPFAM" id="SSF141072">
    <property type="entry name" value="CalX-like"/>
    <property type="match status" value="5"/>
</dbReference>
<feature type="transmembrane region" description="Helical" evidence="5">
    <location>
        <begin position="27"/>
        <end position="49"/>
    </location>
</feature>
<evidence type="ECO:0000313" key="7">
    <source>
        <dbReference type="EMBL" id="TWG14626.1"/>
    </source>
</evidence>
<keyword evidence="4" id="KW-0813">Transport</keyword>
<evidence type="ECO:0000256" key="1">
    <source>
        <dbReference type="ARBA" id="ARBA00022729"/>
    </source>
</evidence>
<dbReference type="AlphaFoldDB" id="A0A561VSN0"/>
<dbReference type="OrthoDB" id="3279580at2"/>
<dbReference type="InterPro" id="IPR051171">
    <property type="entry name" value="CaCA"/>
</dbReference>
<dbReference type="RefSeq" id="WP_122980568.1">
    <property type="nucleotide sequence ID" value="NZ_BOMX01000002.1"/>
</dbReference>
<dbReference type="InterPro" id="IPR038081">
    <property type="entry name" value="CalX-like_sf"/>
</dbReference>
<feature type="domain" description="Calx-beta" evidence="6">
    <location>
        <begin position="676"/>
        <end position="779"/>
    </location>
</feature>
<proteinExistence type="predicted"/>
<evidence type="ECO:0000256" key="4">
    <source>
        <dbReference type="ARBA" id="ARBA00023065"/>
    </source>
</evidence>
<evidence type="ECO:0000313" key="8">
    <source>
        <dbReference type="Proteomes" id="UP000320239"/>
    </source>
</evidence>
<accession>A0A561VSN0</accession>
<keyword evidence="8" id="KW-1185">Reference proteome</keyword>
<gene>
    <name evidence="7" type="ORF">FHX34_104931</name>
</gene>
<name>A0A561VSN0_ACTTI</name>
<protein>
    <submittedName>
        <fullName evidence="7">Calx-beta domain-containing protein</fullName>
    </submittedName>
</protein>
<keyword evidence="5" id="KW-1133">Transmembrane helix</keyword>
<dbReference type="Gene3D" id="2.60.40.2030">
    <property type="match status" value="5"/>
</dbReference>
<evidence type="ECO:0000256" key="5">
    <source>
        <dbReference type="SAM" id="Phobius"/>
    </source>
</evidence>
<dbReference type="InterPro" id="IPR003644">
    <property type="entry name" value="Calx_beta"/>
</dbReference>
<dbReference type="PANTHER" id="PTHR11878">
    <property type="entry name" value="SODIUM/CALCIUM EXCHANGER"/>
    <property type="match status" value="1"/>
</dbReference>
<dbReference type="GO" id="GO:0030001">
    <property type="term" value="P:metal ion transport"/>
    <property type="evidence" value="ECO:0007669"/>
    <property type="project" value="TreeGrafter"/>
</dbReference>
<evidence type="ECO:0000259" key="6">
    <source>
        <dbReference type="SMART" id="SM00237"/>
    </source>
</evidence>
<dbReference type="GO" id="GO:0016020">
    <property type="term" value="C:membrane"/>
    <property type="evidence" value="ECO:0007669"/>
    <property type="project" value="InterPro"/>
</dbReference>
<keyword evidence="5" id="KW-0472">Membrane</keyword>
<sequence>MHDHNRHAAPGGSVPLVLRGPKSVRTVLSAAVAGIIGLAPAFVASPALAQVTPQFYLTTSATPIPETDVITGTPSSPVHNYATATVSVTLTEPAGSGGVTIPWETVDRTAISTGVLAYQDYTAATGSVTIPEGETSATAPIQITILDDPLYEGTTPQYFDVQVPVSYTALQPVSTAARSARVSIADNDPVPTVSIGDASPASENSVLAFPLTLSGRSETAVTVSVTTANGPASANANPATAGSDYTPLNASAVNIPARSLNGLALVTTLADSVFEGTETVSATISGPLGATLGTPTTATGRITDAQSAPIPTVSASAQTPAVYTFAEGASGETNAAITITLPAAQTVPVRIDYAITGGTATAGVDYRATNSSLTIAPGQTTATIPVTIIGDTVYEPGGETFTLALTSPNGSIGTFTPQTFTITEAGDDVAPAWTVEDVSIAEGSTGTTTARIPIRLSGPTNADVTFSMPLTPVTLEETGTNAPGTYGQDDYNNPASNDVTITAGSTVGYLDVPINADTVFETDETATVAPTVSVGGSNVASAVAPGGQHTATLTVRNDDAAPTITFNQTSGSEGTTLRLNGTVVGVAEAAYTLGLTYVGTGANAATATQDFTVSTSPTPQTTVTATAGAAAPTLNVPLAEVYLEPDNVDEPTETFGVVVTETTGSPIGIGSTTGVFRINDDPGDLPPSASIAETASVDEPASTVSVPVTLTFNGETTSTQQTVTVPYYTVDRTATAGSDYVATRGTLSLQPGTTTANVSVPIINDRTAEGDETFEVRLGTPGPTGATVTQGTAVVTIRSEDVAPAPTAPTITSAPASVAVGRTATITGSAGNNATVELWRAPATGGSFTRVATATPNNAGNYSFVQTLNTGYRFQVRAGARVSGTRLIQVVPALAITATSRATGAATVTVTGNPRFAGQAVTIQRLVGGRWVRAASGTTNASGVYTATVTQLGAGSTQSFRAVSAAYAARGVLAGTSATVRLRVR</sequence>
<organism evidence="7 8">
    <name type="scientific">Actinoplanes teichomyceticus</name>
    <dbReference type="NCBI Taxonomy" id="1867"/>
    <lineage>
        <taxon>Bacteria</taxon>
        <taxon>Bacillati</taxon>
        <taxon>Actinomycetota</taxon>
        <taxon>Actinomycetes</taxon>
        <taxon>Micromonosporales</taxon>
        <taxon>Micromonosporaceae</taxon>
        <taxon>Actinoplanes</taxon>
    </lineage>
</organism>
<dbReference type="PANTHER" id="PTHR11878:SF65">
    <property type="entry name" value="NA_CA-EXCHANGE PROTEIN, ISOFORM G"/>
    <property type="match status" value="1"/>
</dbReference>
<keyword evidence="4" id="KW-0406">Ion transport</keyword>
<evidence type="ECO:0000256" key="2">
    <source>
        <dbReference type="ARBA" id="ARBA00022737"/>
    </source>
</evidence>
<keyword evidence="5" id="KW-0812">Transmembrane</keyword>
<keyword evidence="2" id="KW-0677">Repeat</keyword>
<dbReference type="Pfam" id="PF03160">
    <property type="entry name" value="Calx-beta"/>
    <property type="match status" value="5"/>
</dbReference>
<keyword evidence="1" id="KW-0732">Signal</keyword>
<dbReference type="EMBL" id="VIWY01000004">
    <property type="protein sequence ID" value="TWG14626.1"/>
    <property type="molecule type" value="Genomic_DNA"/>
</dbReference>
<keyword evidence="3" id="KW-0106">Calcium</keyword>
<evidence type="ECO:0000256" key="3">
    <source>
        <dbReference type="ARBA" id="ARBA00022837"/>
    </source>
</evidence>
<feature type="domain" description="Calx-beta" evidence="6">
    <location>
        <begin position="303"/>
        <end position="406"/>
    </location>
</feature>
<dbReference type="GO" id="GO:0007154">
    <property type="term" value="P:cell communication"/>
    <property type="evidence" value="ECO:0007669"/>
    <property type="project" value="InterPro"/>
</dbReference>
<comment type="caution">
    <text evidence="7">The sequence shown here is derived from an EMBL/GenBank/DDBJ whole genome shotgun (WGS) entry which is preliminary data.</text>
</comment>
<reference evidence="7 8" key="1">
    <citation type="submission" date="2019-06" db="EMBL/GenBank/DDBJ databases">
        <title>Sequencing the genomes of 1000 actinobacteria strains.</title>
        <authorList>
            <person name="Klenk H.-P."/>
        </authorList>
    </citation>
    <scope>NUCLEOTIDE SEQUENCE [LARGE SCALE GENOMIC DNA]</scope>
    <source>
        <strain evidence="7 8">DSM 43866</strain>
    </source>
</reference>